<dbReference type="AlphaFoldDB" id="E4Z164"/>
<name>E4Z164_OIKDI</name>
<reference evidence="1" key="1">
    <citation type="journal article" date="2010" name="Science">
        <title>Plasticity of animal genome architecture unmasked by rapid evolution of a pelagic tunicate.</title>
        <authorList>
            <person name="Denoeud F."/>
            <person name="Henriet S."/>
            <person name="Mungpakdee S."/>
            <person name="Aury J.M."/>
            <person name="Da Silva C."/>
            <person name="Brinkmann H."/>
            <person name="Mikhaleva J."/>
            <person name="Olsen L.C."/>
            <person name="Jubin C."/>
            <person name="Canestro C."/>
            <person name="Bouquet J.M."/>
            <person name="Danks G."/>
            <person name="Poulain J."/>
            <person name="Campsteijn C."/>
            <person name="Adamski M."/>
            <person name="Cross I."/>
            <person name="Yadetie F."/>
            <person name="Muffato M."/>
            <person name="Louis A."/>
            <person name="Butcher S."/>
            <person name="Tsagkogeorga G."/>
            <person name="Konrad A."/>
            <person name="Singh S."/>
            <person name="Jensen M.F."/>
            <person name="Cong E.H."/>
            <person name="Eikeseth-Otteraa H."/>
            <person name="Noel B."/>
            <person name="Anthouard V."/>
            <person name="Porcel B.M."/>
            <person name="Kachouri-Lafond R."/>
            <person name="Nishino A."/>
            <person name="Ugolini M."/>
            <person name="Chourrout P."/>
            <person name="Nishida H."/>
            <person name="Aasland R."/>
            <person name="Huzurbazar S."/>
            <person name="Westhof E."/>
            <person name="Delsuc F."/>
            <person name="Lehrach H."/>
            <person name="Reinhardt R."/>
            <person name="Weissenbach J."/>
            <person name="Roy S.W."/>
            <person name="Artiguenave F."/>
            <person name="Postlethwait J.H."/>
            <person name="Manak J.R."/>
            <person name="Thompson E.M."/>
            <person name="Jaillon O."/>
            <person name="Du Pasquier L."/>
            <person name="Boudinot P."/>
            <person name="Liberles D.A."/>
            <person name="Volff J.N."/>
            <person name="Philippe H."/>
            <person name="Lenhard B."/>
            <person name="Roest Crollius H."/>
            <person name="Wincker P."/>
            <person name="Chourrout D."/>
        </authorList>
    </citation>
    <scope>NUCLEOTIDE SEQUENCE [LARGE SCALE GENOMIC DNA]</scope>
</reference>
<sequence length="16" mass="1790">KSVAGVFELQKLQKKS</sequence>
<dbReference type="EMBL" id="FN656443">
    <property type="protein sequence ID" value="CBY41442.1"/>
    <property type="molecule type" value="Genomic_DNA"/>
</dbReference>
<dbReference type="Proteomes" id="UP000011014">
    <property type="component" value="Unassembled WGS sequence"/>
</dbReference>
<proteinExistence type="predicted"/>
<evidence type="ECO:0000313" key="1">
    <source>
        <dbReference type="EMBL" id="CBY41442.1"/>
    </source>
</evidence>
<gene>
    <name evidence="1" type="ORF">GSOID_T00023517001</name>
</gene>
<protein>
    <submittedName>
        <fullName evidence="1">Uncharacterized protein</fullName>
    </submittedName>
</protein>
<accession>E4Z164</accession>
<feature type="non-terminal residue" evidence="1">
    <location>
        <position position="1"/>
    </location>
</feature>
<organism evidence="1">
    <name type="scientific">Oikopleura dioica</name>
    <name type="common">Tunicate</name>
    <dbReference type="NCBI Taxonomy" id="34765"/>
    <lineage>
        <taxon>Eukaryota</taxon>
        <taxon>Metazoa</taxon>
        <taxon>Chordata</taxon>
        <taxon>Tunicata</taxon>
        <taxon>Appendicularia</taxon>
        <taxon>Copelata</taxon>
        <taxon>Oikopleuridae</taxon>
        <taxon>Oikopleura</taxon>
    </lineage>
</organism>